<accession>A0A8D5ZQA6</accession>
<dbReference type="AlphaFoldDB" id="A0A8D5ZQA6"/>
<protein>
    <submittedName>
        <fullName evidence="2">Uncharacterized protein</fullName>
    </submittedName>
</protein>
<keyword evidence="3" id="KW-1185">Reference proteome</keyword>
<reference evidence="2" key="2">
    <citation type="journal article" date="2021" name="Microbiol. Resour. Announc.">
        <title>Complete Genome Sequence of Polycladomyces abyssicola JIR-001T, Isolated from Hemipelagic Sediment in Deep Seawater.</title>
        <authorList>
            <person name="Tsubouchi T."/>
            <person name="Kaneko Y."/>
        </authorList>
    </citation>
    <scope>NUCLEOTIDE SEQUENCE</scope>
    <source>
        <strain evidence="2">JIR-001</strain>
    </source>
</reference>
<sequence>MKKSTDNPWQMIGLIGTLGMEVVLMTLGGGWLGRMLDTRWHTQPVLLITGVMLGLVLGIASAFYTIKALLRE</sequence>
<name>A0A8D5ZQA6_9BACL</name>
<keyword evidence="1" id="KW-1133">Transmembrane helix</keyword>
<dbReference type="Pfam" id="PF09527">
    <property type="entry name" value="ATPase_gene1"/>
    <property type="match status" value="1"/>
</dbReference>
<evidence type="ECO:0000256" key="1">
    <source>
        <dbReference type="SAM" id="Phobius"/>
    </source>
</evidence>
<dbReference type="KEGG" id="pabs:JIR001_30490"/>
<gene>
    <name evidence="2" type="ORF">JIR001_30490</name>
</gene>
<dbReference type="InterPro" id="IPR032820">
    <property type="entry name" value="ATPase_put"/>
</dbReference>
<keyword evidence="1" id="KW-0472">Membrane</keyword>
<feature type="transmembrane region" description="Helical" evidence="1">
    <location>
        <begin position="45"/>
        <end position="66"/>
    </location>
</feature>
<organism evidence="2 3">
    <name type="scientific">Polycladomyces abyssicola</name>
    <dbReference type="NCBI Taxonomy" id="1125966"/>
    <lineage>
        <taxon>Bacteria</taxon>
        <taxon>Bacillati</taxon>
        <taxon>Bacillota</taxon>
        <taxon>Bacilli</taxon>
        <taxon>Bacillales</taxon>
        <taxon>Thermoactinomycetaceae</taxon>
        <taxon>Polycladomyces</taxon>
    </lineage>
</organism>
<reference evidence="2" key="1">
    <citation type="journal article" date="2013" name="Int. J. Syst. Evol. Microbiol.">
        <title>Polycladomyces abyssicola gen. nov., sp. nov., a thermophilic filamentous bacterium isolated from hemipelagic sediment.</title>
        <authorList>
            <person name="Tsubouchi T."/>
            <person name="Shimane Y."/>
            <person name="Mori K."/>
            <person name="Usui K."/>
            <person name="Hiraki T."/>
            <person name="Tame A."/>
            <person name="Uematsu K."/>
            <person name="Maruyama T."/>
            <person name="Hatada Y."/>
        </authorList>
    </citation>
    <scope>NUCLEOTIDE SEQUENCE</scope>
    <source>
        <strain evidence="2">JIR-001</strain>
    </source>
</reference>
<dbReference type="EMBL" id="AP024601">
    <property type="protein sequence ID" value="BCU83266.1"/>
    <property type="molecule type" value="Genomic_DNA"/>
</dbReference>
<proteinExistence type="predicted"/>
<keyword evidence="1" id="KW-0812">Transmembrane</keyword>
<evidence type="ECO:0000313" key="3">
    <source>
        <dbReference type="Proteomes" id="UP000677436"/>
    </source>
</evidence>
<dbReference type="RefSeq" id="WP_212773509.1">
    <property type="nucleotide sequence ID" value="NZ_AP024601.1"/>
</dbReference>
<evidence type="ECO:0000313" key="2">
    <source>
        <dbReference type="EMBL" id="BCU83266.1"/>
    </source>
</evidence>
<feature type="transmembrane region" description="Helical" evidence="1">
    <location>
        <begin position="12"/>
        <end position="33"/>
    </location>
</feature>
<dbReference type="Proteomes" id="UP000677436">
    <property type="component" value="Chromosome"/>
</dbReference>